<dbReference type="GO" id="GO:0005759">
    <property type="term" value="C:mitochondrial matrix"/>
    <property type="evidence" value="ECO:0007669"/>
    <property type="project" value="TreeGrafter"/>
</dbReference>
<accession>A0A6A6RFI7</accession>
<dbReference type="CDD" id="cd18032">
    <property type="entry name" value="DEXHc_RE_I_III_res"/>
    <property type="match status" value="1"/>
</dbReference>
<feature type="region of interest" description="Disordered" evidence="2">
    <location>
        <begin position="635"/>
        <end position="660"/>
    </location>
</feature>
<sequence length="660" mass="73209">MFSFSQYALKLSKRTGSQPVHRFFRCKSTSAVAGVATAGATPALQITLRTYQEDCIQSVLSSLEKGHRRLGISLATGSGKTVIFTQLINRIPSANDAEQTLILAHRRELVEQAARHCILAYPSKSIDVEMGASHASGAADITVASIQSINSGDRILKFDPSRYKLILVDEAHHIVSSQYLDVLEHFGLRHAADWTQTSAPALVGVSATFSRFDGKSLGSAIDHIVYHRDYVDMIEENWLSDVSFTTVESKADISRISSGATGDFQPGALSQAVNTDETNEITVRAWLARAKARKSTLVFCVDLSHVSSLTSTFRKYGFDARFVTGDTPKKVRSERVDAFKNGEFPVLLNCGVFTEGTDIPNIDCVLLARPTKSRNLLVQMIGRGMRLHKGKQNCHIIDMVASLNAGIVSTPTLFGLDPAEIVEDLGTKDMMELRERKEKEQQREQEALQSQTSNVAKRVPGRVTFTDYDSVYDLIQDTSEERFIRAISPYAWVGVGDGKYILTTRTGSYISLEPDGSRCIVKFTQKLPEGIRSKSPFATPRIIAQTDSFEHAVHSADTYAAKVFEYIFISKSQAWRRKPASQAQVDFLNKMRSKDNHLTTSTITKGQAGDMITKTKHGTKGRFEKMSAQKRLAQRSQEKMQLSQMQTRDQIKVGPLSRDS</sequence>
<dbReference type="SUPFAM" id="SSF52540">
    <property type="entry name" value="P-loop containing nucleoside triphosphate hydrolases"/>
    <property type="match status" value="1"/>
</dbReference>
<feature type="domain" description="Helicase ATP-binding" evidence="3">
    <location>
        <begin position="61"/>
        <end position="227"/>
    </location>
</feature>
<feature type="domain" description="Helicase C-terminal" evidence="4">
    <location>
        <begin position="282"/>
        <end position="456"/>
    </location>
</feature>
<dbReference type="OrthoDB" id="16911at2759"/>
<evidence type="ECO:0000313" key="6">
    <source>
        <dbReference type="Proteomes" id="UP000799750"/>
    </source>
</evidence>
<dbReference type="InterPro" id="IPR014001">
    <property type="entry name" value="Helicase_ATP-bd"/>
</dbReference>
<gene>
    <name evidence="5" type="ORF">BU16DRAFT_449758</name>
</gene>
<dbReference type="Proteomes" id="UP000799750">
    <property type="component" value="Unassembled WGS sequence"/>
</dbReference>
<evidence type="ECO:0000256" key="1">
    <source>
        <dbReference type="ARBA" id="ARBA00022806"/>
    </source>
</evidence>
<dbReference type="InterPro" id="IPR027417">
    <property type="entry name" value="P-loop_NTPase"/>
</dbReference>
<dbReference type="CDD" id="cd18799">
    <property type="entry name" value="SF2_C_EcoAI-like"/>
    <property type="match status" value="1"/>
</dbReference>
<keyword evidence="6" id="KW-1185">Reference proteome</keyword>
<dbReference type="GO" id="GO:0061749">
    <property type="term" value="F:forked DNA-dependent helicase activity"/>
    <property type="evidence" value="ECO:0007669"/>
    <property type="project" value="TreeGrafter"/>
</dbReference>
<dbReference type="PROSITE" id="PS51192">
    <property type="entry name" value="HELICASE_ATP_BIND_1"/>
    <property type="match status" value="1"/>
</dbReference>
<dbReference type="GO" id="GO:0016787">
    <property type="term" value="F:hydrolase activity"/>
    <property type="evidence" value="ECO:0007669"/>
    <property type="project" value="UniProtKB-KW"/>
</dbReference>
<proteinExistence type="predicted"/>
<dbReference type="GO" id="GO:0036121">
    <property type="term" value="F:double-stranded DNA helicase activity"/>
    <property type="evidence" value="ECO:0007669"/>
    <property type="project" value="TreeGrafter"/>
</dbReference>
<dbReference type="GO" id="GO:0005524">
    <property type="term" value="F:ATP binding"/>
    <property type="evidence" value="ECO:0007669"/>
    <property type="project" value="InterPro"/>
</dbReference>
<dbReference type="GO" id="GO:0070125">
    <property type="term" value="P:mitochondrial translational elongation"/>
    <property type="evidence" value="ECO:0007669"/>
    <property type="project" value="TreeGrafter"/>
</dbReference>
<keyword evidence="1" id="KW-0067">ATP-binding</keyword>
<dbReference type="SMART" id="SM00487">
    <property type="entry name" value="DEXDc"/>
    <property type="match status" value="1"/>
</dbReference>
<evidence type="ECO:0000313" key="5">
    <source>
        <dbReference type="EMBL" id="KAF2502510.1"/>
    </source>
</evidence>
<dbReference type="PROSITE" id="PS51194">
    <property type="entry name" value="HELICASE_CTER"/>
    <property type="match status" value="1"/>
</dbReference>
<dbReference type="AlphaFoldDB" id="A0A6A6RFI7"/>
<dbReference type="InterPro" id="IPR050742">
    <property type="entry name" value="Helicase_Restrict-Modif_Enz"/>
</dbReference>
<evidence type="ECO:0000259" key="3">
    <source>
        <dbReference type="PROSITE" id="PS51192"/>
    </source>
</evidence>
<dbReference type="Pfam" id="PF04851">
    <property type="entry name" value="ResIII"/>
    <property type="match status" value="1"/>
</dbReference>
<dbReference type="Pfam" id="PF00271">
    <property type="entry name" value="Helicase_C"/>
    <property type="match status" value="1"/>
</dbReference>
<organism evidence="5 6">
    <name type="scientific">Lophium mytilinum</name>
    <dbReference type="NCBI Taxonomy" id="390894"/>
    <lineage>
        <taxon>Eukaryota</taxon>
        <taxon>Fungi</taxon>
        <taxon>Dikarya</taxon>
        <taxon>Ascomycota</taxon>
        <taxon>Pezizomycotina</taxon>
        <taxon>Dothideomycetes</taxon>
        <taxon>Pleosporomycetidae</taxon>
        <taxon>Mytilinidiales</taxon>
        <taxon>Mytilinidiaceae</taxon>
        <taxon>Lophium</taxon>
    </lineage>
</organism>
<dbReference type="SMART" id="SM00490">
    <property type="entry name" value="HELICc"/>
    <property type="match status" value="1"/>
</dbReference>
<keyword evidence="5" id="KW-0378">Hydrolase</keyword>
<protein>
    <submittedName>
        <fullName evidence="5">P-loop containing nucleoside triphosphate hydrolase protein</fullName>
    </submittedName>
</protein>
<dbReference type="EMBL" id="MU004181">
    <property type="protein sequence ID" value="KAF2502510.1"/>
    <property type="molecule type" value="Genomic_DNA"/>
</dbReference>
<name>A0A6A6RFI7_9PEZI</name>
<reference evidence="5" key="1">
    <citation type="journal article" date="2020" name="Stud. Mycol.">
        <title>101 Dothideomycetes genomes: a test case for predicting lifestyles and emergence of pathogens.</title>
        <authorList>
            <person name="Haridas S."/>
            <person name="Albert R."/>
            <person name="Binder M."/>
            <person name="Bloem J."/>
            <person name="Labutti K."/>
            <person name="Salamov A."/>
            <person name="Andreopoulos B."/>
            <person name="Baker S."/>
            <person name="Barry K."/>
            <person name="Bills G."/>
            <person name="Bluhm B."/>
            <person name="Cannon C."/>
            <person name="Castanera R."/>
            <person name="Culley D."/>
            <person name="Daum C."/>
            <person name="Ezra D."/>
            <person name="Gonzalez J."/>
            <person name="Henrissat B."/>
            <person name="Kuo A."/>
            <person name="Liang C."/>
            <person name="Lipzen A."/>
            <person name="Lutzoni F."/>
            <person name="Magnuson J."/>
            <person name="Mondo S."/>
            <person name="Nolan M."/>
            <person name="Ohm R."/>
            <person name="Pangilinan J."/>
            <person name="Park H.-J."/>
            <person name="Ramirez L."/>
            <person name="Alfaro M."/>
            <person name="Sun H."/>
            <person name="Tritt A."/>
            <person name="Yoshinaga Y."/>
            <person name="Zwiers L.-H."/>
            <person name="Turgeon B."/>
            <person name="Goodwin S."/>
            <person name="Spatafora J."/>
            <person name="Crous P."/>
            <person name="Grigoriev I."/>
        </authorList>
    </citation>
    <scope>NUCLEOTIDE SEQUENCE</scope>
    <source>
        <strain evidence="5">CBS 269.34</strain>
    </source>
</reference>
<dbReference type="InterPro" id="IPR006935">
    <property type="entry name" value="Helicase/UvrB_N"/>
</dbReference>
<dbReference type="PANTHER" id="PTHR47396:SF1">
    <property type="entry name" value="ATP-DEPENDENT HELICASE IRC3-RELATED"/>
    <property type="match status" value="1"/>
</dbReference>
<evidence type="ECO:0000259" key="4">
    <source>
        <dbReference type="PROSITE" id="PS51194"/>
    </source>
</evidence>
<dbReference type="GO" id="GO:0000403">
    <property type="term" value="F:Y-form DNA binding"/>
    <property type="evidence" value="ECO:0007669"/>
    <property type="project" value="TreeGrafter"/>
</dbReference>
<keyword evidence="1" id="KW-0547">Nucleotide-binding</keyword>
<dbReference type="PANTHER" id="PTHR47396">
    <property type="entry name" value="TYPE I RESTRICTION ENZYME ECOKI R PROTEIN"/>
    <property type="match status" value="1"/>
</dbReference>
<dbReference type="InterPro" id="IPR001650">
    <property type="entry name" value="Helicase_C-like"/>
</dbReference>
<evidence type="ECO:0000256" key="2">
    <source>
        <dbReference type="SAM" id="MobiDB-lite"/>
    </source>
</evidence>
<dbReference type="GO" id="GO:0032042">
    <property type="term" value="P:mitochondrial DNA metabolic process"/>
    <property type="evidence" value="ECO:0007669"/>
    <property type="project" value="TreeGrafter"/>
</dbReference>
<feature type="compositionally biased region" description="Polar residues" evidence="2">
    <location>
        <begin position="639"/>
        <end position="648"/>
    </location>
</feature>
<dbReference type="Gene3D" id="3.40.50.300">
    <property type="entry name" value="P-loop containing nucleotide triphosphate hydrolases"/>
    <property type="match status" value="2"/>
</dbReference>
<keyword evidence="1" id="KW-0347">Helicase</keyword>